<dbReference type="SUPFAM" id="SSF53955">
    <property type="entry name" value="Lysozyme-like"/>
    <property type="match status" value="1"/>
</dbReference>
<dbReference type="InterPro" id="IPR011970">
    <property type="entry name" value="MltB_2"/>
</dbReference>
<dbReference type="CDD" id="cd13399">
    <property type="entry name" value="Slt35-like"/>
    <property type="match status" value="1"/>
</dbReference>
<dbReference type="InterPro" id="IPR036365">
    <property type="entry name" value="PGBD-like_sf"/>
</dbReference>
<dbReference type="Gene3D" id="1.10.8.350">
    <property type="entry name" value="Bacterial muramidase"/>
    <property type="match status" value="1"/>
</dbReference>
<dbReference type="PANTHER" id="PTHR30163">
    <property type="entry name" value="MEMBRANE-BOUND LYTIC MUREIN TRANSGLYCOSYLASE B"/>
    <property type="match status" value="1"/>
</dbReference>
<dbReference type="InterPro" id="IPR002477">
    <property type="entry name" value="Peptidoglycan-bd-like"/>
</dbReference>
<feature type="domain" description="Transglycosylase SLT" evidence="3">
    <location>
        <begin position="80"/>
        <end position="371"/>
    </location>
</feature>
<dbReference type="Gene3D" id="1.10.530.10">
    <property type="match status" value="1"/>
</dbReference>
<dbReference type="InterPro" id="IPR043426">
    <property type="entry name" value="MltB-like"/>
</dbReference>
<organism evidence="4 5">
    <name type="scientific">Aliishimia ponticola</name>
    <dbReference type="NCBI Taxonomy" id="2499833"/>
    <lineage>
        <taxon>Bacteria</taxon>
        <taxon>Pseudomonadati</taxon>
        <taxon>Pseudomonadota</taxon>
        <taxon>Alphaproteobacteria</taxon>
        <taxon>Rhodobacterales</taxon>
        <taxon>Paracoccaceae</taxon>
        <taxon>Aliishimia</taxon>
    </lineage>
</organism>
<comment type="caution">
    <text evidence="4">The sequence shown here is derived from an EMBL/GenBank/DDBJ whole genome shotgun (WGS) entry which is preliminary data.</text>
</comment>
<dbReference type="GO" id="GO:0009253">
    <property type="term" value="P:peptidoglycan catabolic process"/>
    <property type="evidence" value="ECO:0007669"/>
    <property type="project" value="TreeGrafter"/>
</dbReference>
<dbReference type="AlphaFoldDB" id="A0A4V3XK32"/>
<evidence type="ECO:0000259" key="3">
    <source>
        <dbReference type="Pfam" id="PF13406"/>
    </source>
</evidence>
<dbReference type="GO" id="GO:0008933">
    <property type="term" value="F:peptidoglycan lytic transglycosylase activity"/>
    <property type="evidence" value="ECO:0007669"/>
    <property type="project" value="TreeGrafter"/>
</dbReference>
<feature type="compositionally biased region" description="Low complexity" evidence="1">
    <location>
        <begin position="52"/>
        <end position="61"/>
    </location>
</feature>
<protein>
    <submittedName>
        <fullName evidence="4">Lytic murein transglycosylase</fullName>
    </submittedName>
</protein>
<dbReference type="InterPro" id="IPR031304">
    <property type="entry name" value="SLT_2"/>
</dbReference>
<dbReference type="InterPro" id="IPR023346">
    <property type="entry name" value="Lysozyme-like_dom_sf"/>
</dbReference>
<dbReference type="SUPFAM" id="SSF47090">
    <property type="entry name" value="PGBD-like"/>
    <property type="match status" value="1"/>
</dbReference>
<evidence type="ECO:0000313" key="4">
    <source>
        <dbReference type="EMBL" id="THH35333.1"/>
    </source>
</evidence>
<evidence type="ECO:0000313" key="5">
    <source>
        <dbReference type="Proteomes" id="UP000306602"/>
    </source>
</evidence>
<dbReference type="Proteomes" id="UP000306602">
    <property type="component" value="Unassembled WGS sequence"/>
</dbReference>
<evidence type="ECO:0000259" key="2">
    <source>
        <dbReference type="Pfam" id="PF01471"/>
    </source>
</evidence>
<accession>A0A4V3XK32</accession>
<reference evidence="4 5" key="1">
    <citation type="submission" date="2019-04" db="EMBL/GenBank/DDBJ databases">
        <title>Shimia ponticola sp. nov., isolated from seawater.</title>
        <authorList>
            <person name="Kim Y.-O."/>
            <person name="Yoon J.-H."/>
        </authorList>
    </citation>
    <scope>NUCLEOTIDE SEQUENCE [LARGE SCALE GENOMIC DNA]</scope>
    <source>
        <strain evidence="4 5">MYP11</strain>
    </source>
</reference>
<name>A0A4V3XK32_9RHOB</name>
<gene>
    <name evidence="4" type="ORF">E4Z66_16075</name>
</gene>
<proteinExistence type="predicted"/>
<dbReference type="Pfam" id="PF13406">
    <property type="entry name" value="SLT_2"/>
    <property type="match status" value="1"/>
</dbReference>
<evidence type="ECO:0000256" key="1">
    <source>
        <dbReference type="SAM" id="MobiDB-lite"/>
    </source>
</evidence>
<dbReference type="EMBL" id="SRKY01000004">
    <property type="protein sequence ID" value="THH35333.1"/>
    <property type="molecule type" value="Genomic_DNA"/>
</dbReference>
<feature type="domain" description="Peptidoglycan binding-like" evidence="2">
    <location>
        <begin position="393"/>
        <end position="447"/>
    </location>
</feature>
<dbReference type="Gene3D" id="1.10.101.10">
    <property type="entry name" value="PGBD-like superfamily/PGBD"/>
    <property type="match status" value="1"/>
</dbReference>
<keyword evidence="5" id="KW-1185">Reference proteome</keyword>
<dbReference type="NCBIfam" id="TIGR02283">
    <property type="entry name" value="MltB_2"/>
    <property type="match status" value="1"/>
</dbReference>
<dbReference type="InterPro" id="IPR036366">
    <property type="entry name" value="PGBDSf"/>
</dbReference>
<dbReference type="OrthoDB" id="9808544at2"/>
<dbReference type="PANTHER" id="PTHR30163:SF8">
    <property type="entry name" value="LYTIC MUREIN TRANSGLYCOSYLASE"/>
    <property type="match status" value="1"/>
</dbReference>
<sequence>MSVTQVTSAPLSESKRPILRGDPQVAADEVAQVRPRSRPAVAVTASEDEADPAPVEAAEPAPVSPPKVVAPPKDPKEIAFERWIEDFRLRAEAQGITPKVLDAALADVQYDPDVVRRDRNQSEFTKTIWEYLTTAVSDTRIANGRAALEQHAETLKQIEEKYGVDRQIVVAIWGLESAFGAFRGSDSTLNSLATLAFDARRSEFFETQLIAALRILQSGDTVPSNMKGSWAGAMGHTQFMPTSYLEHAVDFTGDGKRDIWGDDPADALASTAAYLKANGWTKGQPWGVEVRLPPGFDYALADRKIIKSPSDWGVLGIRDETGRQVPDYGPAAILLPAGASGAAFMIFDNFAVLERYNSADAYVIGVGHLGDRILGGPPIQGQWPEGDRALTYDERIELQERLIAAGFDTEKVDGKIGPLTISAVRRWQQATGRLPDGYASLRVLNALR</sequence>
<feature type="compositionally biased region" description="Polar residues" evidence="1">
    <location>
        <begin position="1"/>
        <end position="11"/>
    </location>
</feature>
<dbReference type="Pfam" id="PF01471">
    <property type="entry name" value="PG_binding_1"/>
    <property type="match status" value="1"/>
</dbReference>
<feature type="region of interest" description="Disordered" evidence="1">
    <location>
        <begin position="1"/>
        <end position="74"/>
    </location>
</feature>
<dbReference type="FunFam" id="1.10.8.350:FF:000001">
    <property type="entry name" value="Lytic murein transglycosylase B"/>
    <property type="match status" value="1"/>
</dbReference>